<reference evidence="2" key="1">
    <citation type="submission" date="2017-02" db="UniProtKB">
        <authorList>
            <consortium name="WormBaseParasite"/>
        </authorList>
    </citation>
    <scope>IDENTIFICATION</scope>
</reference>
<dbReference type="WBParaSite" id="SPAL_0001140900.1">
    <property type="protein sequence ID" value="SPAL_0001140900.1"/>
    <property type="gene ID" value="SPAL_0001140900"/>
</dbReference>
<dbReference type="Proteomes" id="UP000046392">
    <property type="component" value="Unplaced"/>
</dbReference>
<keyword evidence="1" id="KW-1185">Reference proteome</keyword>
<dbReference type="AlphaFoldDB" id="A0A0N5C077"/>
<protein>
    <submittedName>
        <fullName evidence="2">CULLIN_2 domain-containing protein</fullName>
    </submittedName>
</protein>
<organism evidence="1 2">
    <name type="scientific">Strongyloides papillosus</name>
    <name type="common">Intestinal threadworm</name>
    <dbReference type="NCBI Taxonomy" id="174720"/>
    <lineage>
        <taxon>Eukaryota</taxon>
        <taxon>Metazoa</taxon>
        <taxon>Ecdysozoa</taxon>
        <taxon>Nematoda</taxon>
        <taxon>Chromadorea</taxon>
        <taxon>Rhabditida</taxon>
        <taxon>Tylenchina</taxon>
        <taxon>Panagrolaimomorpha</taxon>
        <taxon>Strongyloidoidea</taxon>
        <taxon>Strongyloididae</taxon>
        <taxon>Strongyloides</taxon>
    </lineage>
</organism>
<proteinExistence type="predicted"/>
<name>A0A0N5C077_STREA</name>
<evidence type="ECO:0000313" key="1">
    <source>
        <dbReference type="Proteomes" id="UP000046392"/>
    </source>
</evidence>
<evidence type="ECO:0000313" key="2">
    <source>
        <dbReference type="WBParaSite" id="SPAL_0001140900.1"/>
    </source>
</evidence>
<sequence>MPSREEKLKCVLSAANALGLNISEEVVPGKQLSVINLLLWGYSDTPEDLAKNIESIVFDIKQVESSFVNFYEQFKDAMEFAADDENGEGTNPVPEKKQIMLLKGKLSEKVMERLRTLDQGSDLTQITEYLKECYAKHEVSKEKLRIKINRMKREDFKNYDDYIKELLKLCEQYHMKEEKDTRNKLIIADIVCKHDVQTQRAVENCGIK</sequence>
<accession>A0A0N5C077</accession>